<evidence type="ECO:0000313" key="7">
    <source>
        <dbReference type="Proteomes" id="UP001232725"/>
    </source>
</evidence>
<dbReference type="InterPro" id="IPR036661">
    <property type="entry name" value="Luciferase-like_sf"/>
</dbReference>
<dbReference type="Gene3D" id="3.20.20.30">
    <property type="entry name" value="Luciferase-like domain"/>
    <property type="match status" value="1"/>
</dbReference>
<name>A0ABT9ISL8_9MICC</name>
<gene>
    <name evidence="6" type="ORF">Q9R02_15650</name>
</gene>
<dbReference type="PANTHER" id="PTHR30011">
    <property type="entry name" value="ALKANESULFONATE MONOOXYGENASE-RELATED"/>
    <property type="match status" value="1"/>
</dbReference>
<keyword evidence="4" id="KW-0503">Monooxygenase</keyword>
<evidence type="ECO:0000256" key="3">
    <source>
        <dbReference type="ARBA" id="ARBA00023002"/>
    </source>
</evidence>
<sequence length="342" mass="36085">MSGFLILDTDDAKDLKHLTLAAESAGFHGLVFPAGEGLDPVQRAAFAGPQTHAIALIPEVDTVYTEPFHVATQLATLDYASRGRGGWLVVASDDARAAAAVGRPAADERRRRLEAAASVEANRRLWDSWEDDAVIKDVASGRYLDADRLHYADFRADFGDGEGYSVKGPSIIPRPPQGQLPVLAPSALVSLDGPLWPEEVDAVLVSASSVDVLRAELGRLREAYGFRQDGGPALVAELSVALDARGLPASTTDTALGGDGARFTGSAEALAGVVAHLLELADGVRLRASSLVTELPELAAVTLPLLRERGVLRPLRAGNTFRDILGLGRPANRHTLTAGARA</sequence>
<dbReference type="Pfam" id="PF00296">
    <property type="entry name" value="Bac_luciferase"/>
    <property type="match status" value="1"/>
</dbReference>
<reference evidence="6 7" key="1">
    <citation type="submission" date="2023-08" db="EMBL/GenBank/DDBJ databases">
        <title>Arthrobacter horti sp. nov., isolated from forest soil.</title>
        <authorList>
            <person name="Park M."/>
        </authorList>
    </citation>
    <scope>NUCLEOTIDE SEQUENCE [LARGE SCALE GENOMIC DNA]</scope>
    <source>
        <strain evidence="6 7">YJM1</strain>
    </source>
</reference>
<evidence type="ECO:0000256" key="4">
    <source>
        <dbReference type="ARBA" id="ARBA00023033"/>
    </source>
</evidence>
<evidence type="ECO:0000313" key="6">
    <source>
        <dbReference type="EMBL" id="MDP5228591.1"/>
    </source>
</evidence>
<proteinExistence type="predicted"/>
<keyword evidence="1" id="KW-0285">Flavoprotein</keyword>
<accession>A0ABT9ISL8</accession>
<dbReference type="PANTHER" id="PTHR30011:SF16">
    <property type="entry name" value="C2H2 FINGER DOMAIN TRANSCRIPTION FACTOR (EUROFUNG)-RELATED"/>
    <property type="match status" value="1"/>
</dbReference>
<evidence type="ECO:0000256" key="1">
    <source>
        <dbReference type="ARBA" id="ARBA00022630"/>
    </source>
</evidence>
<comment type="caution">
    <text evidence="6">The sequence shown here is derived from an EMBL/GenBank/DDBJ whole genome shotgun (WGS) entry which is preliminary data.</text>
</comment>
<keyword evidence="7" id="KW-1185">Reference proteome</keyword>
<dbReference type="InterPro" id="IPR011251">
    <property type="entry name" value="Luciferase-like_dom"/>
</dbReference>
<evidence type="ECO:0000256" key="2">
    <source>
        <dbReference type="ARBA" id="ARBA00022643"/>
    </source>
</evidence>
<dbReference type="InterPro" id="IPR051260">
    <property type="entry name" value="Diverse_substr_monoxygenases"/>
</dbReference>
<keyword evidence="3" id="KW-0560">Oxidoreductase</keyword>
<feature type="domain" description="Luciferase-like" evidence="5">
    <location>
        <begin position="11"/>
        <end position="243"/>
    </location>
</feature>
<evidence type="ECO:0000259" key="5">
    <source>
        <dbReference type="Pfam" id="PF00296"/>
    </source>
</evidence>
<dbReference type="RefSeq" id="WP_305997636.1">
    <property type="nucleotide sequence ID" value="NZ_JAVALS010000019.1"/>
</dbReference>
<protein>
    <submittedName>
        <fullName evidence="6">LLM class flavin-dependent oxidoreductase</fullName>
    </submittedName>
</protein>
<dbReference type="EMBL" id="JAVALS010000019">
    <property type="protein sequence ID" value="MDP5228591.1"/>
    <property type="molecule type" value="Genomic_DNA"/>
</dbReference>
<keyword evidence="2" id="KW-0288">FMN</keyword>
<organism evidence="6 7">
    <name type="scientific">Arthrobacter horti</name>
    <dbReference type="NCBI Taxonomy" id="3068273"/>
    <lineage>
        <taxon>Bacteria</taxon>
        <taxon>Bacillati</taxon>
        <taxon>Actinomycetota</taxon>
        <taxon>Actinomycetes</taxon>
        <taxon>Micrococcales</taxon>
        <taxon>Micrococcaceae</taxon>
        <taxon>Arthrobacter</taxon>
    </lineage>
</organism>
<dbReference type="Proteomes" id="UP001232725">
    <property type="component" value="Unassembled WGS sequence"/>
</dbReference>
<dbReference type="SUPFAM" id="SSF51679">
    <property type="entry name" value="Bacterial luciferase-like"/>
    <property type="match status" value="1"/>
</dbReference>